<gene>
    <name evidence="2" type="ORF">Sipo8835_46265</name>
</gene>
<proteinExistence type="predicted"/>
<accession>A0AAE8VUT9</accession>
<name>A0AAE8VUT9_9ACTN</name>
<feature type="transmembrane region" description="Helical" evidence="1">
    <location>
        <begin position="116"/>
        <end position="142"/>
    </location>
</feature>
<dbReference type="EMBL" id="SPAZ01000371">
    <property type="protein sequence ID" value="TQE15196.1"/>
    <property type="molecule type" value="Genomic_DNA"/>
</dbReference>
<evidence type="ECO:0000313" key="3">
    <source>
        <dbReference type="Proteomes" id="UP000318720"/>
    </source>
</evidence>
<keyword evidence="1" id="KW-1133">Transmembrane helix</keyword>
<reference evidence="2 3" key="1">
    <citation type="submission" date="2019-03" db="EMBL/GenBank/DDBJ databases">
        <title>Comparative genomic analyses of the sweetpotato soil rot pathogen, Streptomyces ipomoeae.</title>
        <authorList>
            <person name="Ruschel Soares N."/>
            <person name="Badger J.H."/>
            <person name="Huguet-Tapia J.C."/>
            <person name="Clark C.A."/>
            <person name="Pettis G.S."/>
        </authorList>
    </citation>
    <scope>NUCLEOTIDE SEQUENCE [LARGE SCALE GENOMIC DNA]</scope>
    <source>
        <strain evidence="2 3">88-35</strain>
    </source>
</reference>
<evidence type="ECO:0000256" key="1">
    <source>
        <dbReference type="SAM" id="Phobius"/>
    </source>
</evidence>
<comment type="caution">
    <text evidence="2">The sequence shown here is derived from an EMBL/GenBank/DDBJ whole genome shotgun (WGS) entry which is preliminary data.</text>
</comment>
<protein>
    <submittedName>
        <fullName evidence="2">DUF3592 domain-containing protein</fullName>
    </submittedName>
</protein>
<feature type="transmembrane region" description="Helical" evidence="1">
    <location>
        <begin position="12"/>
        <end position="35"/>
    </location>
</feature>
<dbReference type="Proteomes" id="UP000318720">
    <property type="component" value="Unassembled WGS sequence"/>
</dbReference>
<dbReference type="AlphaFoldDB" id="A0AAE8VUT9"/>
<organism evidence="2 3">
    <name type="scientific">Streptomyces ipomoeae</name>
    <dbReference type="NCBI Taxonomy" id="103232"/>
    <lineage>
        <taxon>Bacteria</taxon>
        <taxon>Bacillati</taxon>
        <taxon>Actinomycetota</taxon>
        <taxon>Actinomycetes</taxon>
        <taxon>Kitasatosporales</taxon>
        <taxon>Streptomycetaceae</taxon>
        <taxon>Streptomyces</taxon>
    </lineage>
</organism>
<keyword evidence="1" id="KW-0812">Transmembrane</keyword>
<keyword evidence="1" id="KW-0472">Membrane</keyword>
<sequence>MGRHMGDRMHPAVWITGIAAAVPLPFFLVPGIPLFKRRRLRRNGVETQGTCVDVRYDEGAYFVRYTYLDPQGGTRYRTTEGSQRPYGRAGEPVSVVYDARKPGRSMLVEESRRRGWAVAALIVTLAVELPALALFVVCATYYEW</sequence>
<evidence type="ECO:0000313" key="2">
    <source>
        <dbReference type="EMBL" id="TQE15196.1"/>
    </source>
</evidence>